<dbReference type="SUPFAM" id="SSF52540">
    <property type="entry name" value="P-loop containing nucleoside triphosphate hydrolases"/>
    <property type="match status" value="1"/>
</dbReference>
<dbReference type="Pfam" id="PF13245">
    <property type="entry name" value="AAA_19"/>
    <property type="match status" value="1"/>
</dbReference>
<dbReference type="PROSITE" id="PS00678">
    <property type="entry name" value="WD_REPEATS_1"/>
    <property type="match status" value="2"/>
</dbReference>
<evidence type="ECO:0000256" key="4">
    <source>
        <dbReference type="SAM" id="MobiDB-lite"/>
    </source>
</evidence>
<evidence type="ECO:0000259" key="6">
    <source>
        <dbReference type="Pfam" id="PF24951"/>
    </source>
</evidence>
<dbReference type="InterPro" id="IPR019775">
    <property type="entry name" value="WD40_repeat_CS"/>
</dbReference>
<feature type="repeat" description="WD" evidence="3">
    <location>
        <begin position="1707"/>
        <end position="1727"/>
    </location>
</feature>
<keyword evidence="1 3" id="KW-0853">WD repeat</keyword>
<dbReference type="InterPro" id="IPR056795">
    <property type="entry name" value="PAC1-like_LisH-like_dom"/>
</dbReference>
<keyword evidence="8" id="KW-1185">Reference proteome</keyword>
<feature type="domain" description="PAC1-like LisH-like dimerisation" evidence="6">
    <location>
        <begin position="1392"/>
        <end position="1417"/>
    </location>
</feature>
<dbReference type="SMART" id="SM00320">
    <property type="entry name" value="WD40"/>
    <property type="match status" value="6"/>
</dbReference>
<dbReference type="Gene3D" id="2.130.10.10">
    <property type="entry name" value="YVTN repeat-like/Quinoprotein amine dehydrogenase"/>
    <property type="match status" value="1"/>
</dbReference>
<feature type="repeat" description="WD" evidence="3">
    <location>
        <begin position="1491"/>
        <end position="1532"/>
    </location>
</feature>
<dbReference type="InterPro" id="IPR020472">
    <property type="entry name" value="WD40_PAC1"/>
</dbReference>
<proteinExistence type="predicted"/>
<sequence length="1873" mass="209299">MGDKNQSLSATNLATYHHFNCDLYLHNIYHKPNEAEVTGKGQARTDELSKARFRRGISWEQHLIDWLDEENLLLKVDTVPKTAEDLKNHMDWDDRERFFIAGFTFWPPQEQLDFLFEKSRQSPVKFGLAKPDLLEITRLENGVKVWRVVDAKASSSVKTSHHVQIYFYTLCLQHLLLEPDFQPSTTAAIWLPPAGGFDEELPSFEDLRPVDLSLLSSPLDRFLFRGLPQVLSTPRDQVSWHLNPNCAGCPYTLGCSRRAVEDGSLGGMSNISLGHAKVLGTVLSLWRNEKGPRDTGKDISDIEDLNKLFEDGEFVQRLSRSNPITVRKAKRILALPARARDTRPMKSSLVEAARTKEIQIIPRRNSTLPKGEDIAVVLSLISDPSSPTIQIVAFCISVFTHLRSIQLPQHVQGGKADLVPSLAQIIRTLTSLDDVLPSAQFYVFSSAENAALQAHLVQTALNSTESNDDVRVCIGALAQGASSLQTTFQPPVLEYGLLGFLANKQRRRNELVACLERMNLPTHGNMEDLRQRITSELERFRNMGDQETDDRRKEFAQLPRVVSLKSEIERSLALPIPGFWELQDCARMLAPSADVACPTDEQLFAAYQNERPTQFLLQKRNRFIFSVLRSLRNLLRTSNLNILINPAKPLSVNFMELCREDSLRKLFYMQQFEVLAKLSELWKSRIEGSPDAPILEYRSMQEVGETTEYIFHLKSGSLDMPISEKGKHFFGHIIAPDDEDDLNEVPTEVLFDDLALSGLVLSFNESRWKSQHPLVREKLAVADICDMSLQGGQTLVAVRAWPRAGNRLSFAEGCHYRISPRLVDFNTSKVLSALFELDLRNDGGDPVPFLQLVHDPKSFRSDITLSPETVKSMAKAEGGIQRTFDELSKNLDVERAGTGKTHTIALSLLRLLNIQYLLGHEPSKVIFITAMTHAAIDAFLGKLKYLTECYRAIEGLDIEWLDAIKVEHVLSGQKHPRTTLSRTTIFAGTIYQLYNLCKDRRLEADLILIDEAGQLALSSASLVLRALSSTGKVVVAGDQEQLSPILTAQYPSLKSGPLFGSVLDRLVHFSRRLGGCGSTESEEEGFSQGSVVQLEENFRLNPDLGEFIEIIYSKAFVPQKSQTRQLATALNRVRYDLICNFGLDEHVVEKAQLFLLALSCVLARHPQATLAQPLVKTKKPVSVARLARADSDSSVGEHMPVSLTLVRLKVGEGTEVSYEAHVKAEAMLAAALVLQLQRCLPGEDIFVATPHRVQRQAVWAALRSAKSQGSEDALGTLLEGLSLEEATEPPKKKGKLIVDTVERLQGAEAAFVIGLFSLPASEVSGLKFLLERRRLNVAISRAKTLCILISSSEVLRPRVEILADNEAAKGYTFLKHYEDRAWSMEIQVDMKDLHKAILDYLHSGGYKKTFEQFKEEVPRHADFSPESNQKVSGLLVKKWTSVIRMQKKIMDLETRLSQALEENSHMSHLPNGSSSKGNEDWIPTGGPKHTLMGHREAVNTVAFHPLYSVLASASDDCTVKIWDWESGELERTLKAHTKRVSDCQFNSKGTILVTCGYDLFIKLWNVENEYQNSATLRGHEHSISSARFLPGDDKVLSSSRDQTLRIWDLASTHCIKVLSPHEAWIRCATAKIVDVNSAEVKVEFRGHENVVEVAEICPPHAVANVRELISLKASSFSTFSPHSFLTSYQSPENLPAATNASITFAFTGSRDMTIKIWDAIRGQLLHTLVGHDSWIRALIFHPNGQYLLSASDDHTFRVWDLKTGRCIRKVEAHDQFVNSMSWGRQKVGAQQASDGSENTSPRLVNVIATSGNDQLNDLKGSLDAATNPSQSHISGTPPLPETHERVPKPFRRNVLRVNMLSGIVHFTPGASKL</sequence>
<reference evidence="7 8" key="1">
    <citation type="submission" date="2024-05" db="EMBL/GenBank/DDBJ databases">
        <title>A draft genome resource for the thread blight pathogen Marasmius tenuissimus strain MS-2.</title>
        <authorList>
            <person name="Yulfo-Soto G.E."/>
            <person name="Baruah I.K."/>
            <person name="Amoako-Attah I."/>
            <person name="Bukari Y."/>
            <person name="Meinhardt L.W."/>
            <person name="Bailey B.A."/>
            <person name="Cohen S.P."/>
        </authorList>
    </citation>
    <scope>NUCLEOTIDE SEQUENCE [LARGE SCALE GENOMIC DNA]</scope>
    <source>
        <strain evidence="7 8">MS-2</strain>
    </source>
</reference>
<dbReference type="Proteomes" id="UP001437256">
    <property type="component" value="Unassembled WGS sequence"/>
</dbReference>
<feature type="repeat" description="WD" evidence="3">
    <location>
        <begin position="1533"/>
        <end position="1574"/>
    </location>
</feature>
<dbReference type="PROSITE" id="PS50896">
    <property type="entry name" value="LISH"/>
    <property type="match status" value="1"/>
</dbReference>
<dbReference type="SUPFAM" id="SSF50978">
    <property type="entry name" value="WD40 repeat-like"/>
    <property type="match status" value="1"/>
</dbReference>
<dbReference type="InterPro" id="IPR036322">
    <property type="entry name" value="WD40_repeat_dom_sf"/>
</dbReference>
<dbReference type="EMBL" id="JBBXMP010000001">
    <property type="protein sequence ID" value="KAL0072582.1"/>
    <property type="molecule type" value="Genomic_DNA"/>
</dbReference>
<dbReference type="CDD" id="cd00200">
    <property type="entry name" value="WD40"/>
    <property type="match status" value="1"/>
</dbReference>
<comment type="caution">
    <text evidence="7">The sequence shown here is derived from an EMBL/GenBank/DDBJ whole genome shotgun (WGS) entry which is preliminary data.</text>
</comment>
<dbReference type="InterPro" id="IPR001680">
    <property type="entry name" value="WD40_rpt"/>
</dbReference>
<protein>
    <recommendedName>
        <fullName evidence="9">Lissencephaly-1 homolog</fullName>
    </recommendedName>
</protein>
<feature type="domain" description="DNA2/NAM7 helicase-like C-terminal" evidence="5">
    <location>
        <begin position="1218"/>
        <end position="1352"/>
    </location>
</feature>
<feature type="repeat" description="WD" evidence="3">
    <location>
        <begin position="1576"/>
        <end position="1617"/>
    </location>
</feature>
<dbReference type="InterPro" id="IPR015943">
    <property type="entry name" value="WD40/YVTN_repeat-like_dom_sf"/>
</dbReference>
<dbReference type="Pfam" id="PF24951">
    <property type="entry name" value="LisH_PAC1"/>
    <property type="match status" value="1"/>
</dbReference>
<evidence type="ECO:0000259" key="5">
    <source>
        <dbReference type="Pfam" id="PF13087"/>
    </source>
</evidence>
<dbReference type="PRINTS" id="PR00320">
    <property type="entry name" value="GPROTEINBRPT"/>
</dbReference>
<evidence type="ECO:0000313" key="7">
    <source>
        <dbReference type="EMBL" id="KAL0072582.1"/>
    </source>
</evidence>
<dbReference type="Pfam" id="PF00400">
    <property type="entry name" value="WD40"/>
    <property type="match status" value="4"/>
</dbReference>
<dbReference type="PROSITE" id="PS50082">
    <property type="entry name" value="WD_REPEATS_2"/>
    <property type="match status" value="5"/>
</dbReference>
<evidence type="ECO:0000313" key="8">
    <source>
        <dbReference type="Proteomes" id="UP001437256"/>
    </source>
</evidence>
<keyword evidence="2" id="KW-0677">Repeat</keyword>
<dbReference type="InterPro" id="IPR041679">
    <property type="entry name" value="DNA2/NAM7-like_C"/>
</dbReference>
<dbReference type="Gene3D" id="3.40.50.300">
    <property type="entry name" value="P-loop containing nucleotide triphosphate hydrolases"/>
    <property type="match status" value="2"/>
</dbReference>
<organism evidence="7 8">
    <name type="scientific">Marasmius tenuissimus</name>
    <dbReference type="NCBI Taxonomy" id="585030"/>
    <lineage>
        <taxon>Eukaryota</taxon>
        <taxon>Fungi</taxon>
        <taxon>Dikarya</taxon>
        <taxon>Basidiomycota</taxon>
        <taxon>Agaricomycotina</taxon>
        <taxon>Agaricomycetes</taxon>
        <taxon>Agaricomycetidae</taxon>
        <taxon>Agaricales</taxon>
        <taxon>Marasmiineae</taxon>
        <taxon>Marasmiaceae</taxon>
        <taxon>Marasmius</taxon>
    </lineage>
</organism>
<gene>
    <name evidence="7" type="ORF">AAF712_000345</name>
</gene>
<dbReference type="Gene3D" id="1.20.960.30">
    <property type="match status" value="1"/>
</dbReference>
<evidence type="ECO:0000256" key="1">
    <source>
        <dbReference type="ARBA" id="ARBA00022574"/>
    </source>
</evidence>
<dbReference type="Pfam" id="PF13087">
    <property type="entry name" value="AAA_12"/>
    <property type="match status" value="1"/>
</dbReference>
<dbReference type="PANTHER" id="PTHR22847">
    <property type="entry name" value="WD40 REPEAT PROTEIN"/>
    <property type="match status" value="1"/>
</dbReference>
<dbReference type="InterPro" id="IPR037190">
    <property type="entry name" value="LIS1_N"/>
</dbReference>
<evidence type="ECO:0000256" key="3">
    <source>
        <dbReference type="PROSITE-ProRule" id="PRU00221"/>
    </source>
</evidence>
<dbReference type="PANTHER" id="PTHR22847:SF637">
    <property type="entry name" value="WD REPEAT DOMAIN 5B"/>
    <property type="match status" value="1"/>
</dbReference>
<accession>A0ABR3AJ35</accession>
<evidence type="ECO:0000256" key="2">
    <source>
        <dbReference type="ARBA" id="ARBA00022737"/>
    </source>
</evidence>
<dbReference type="InterPro" id="IPR027417">
    <property type="entry name" value="P-loop_NTPase"/>
</dbReference>
<dbReference type="InterPro" id="IPR006594">
    <property type="entry name" value="LisH"/>
</dbReference>
<dbReference type="PROSITE" id="PS50294">
    <property type="entry name" value="WD_REPEATS_REGION"/>
    <property type="match status" value="4"/>
</dbReference>
<feature type="repeat" description="WD" evidence="3">
    <location>
        <begin position="1728"/>
        <end position="1769"/>
    </location>
</feature>
<feature type="compositionally biased region" description="Polar residues" evidence="4">
    <location>
        <begin position="1825"/>
        <end position="1834"/>
    </location>
</feature>
<evidence type="ECO:0008006" key="9">
    <source>
        <dbReference type="Google" id="ProtNLM"/>
    </source>
</evidence>
<name>A0ABR3AJ35_9AGAR</name>
<feature type="region of interest" description="Disordered" evidence="4">
    <location>
        <begin position="1825"/>
        <end position="1845"/>
    </location>
</feature>
<dbReference type="SUPFAM" id="SSF109925">
    <property type="entry name" value="Lissencephaly-1 protein (Lis-1, PAF-AH alpha) N-terminal domain"/>
    <property type="match status" value="1"/>
</dbReference>